<dbReference type="SUPFAM" id="SSF50447">
    <property type="entry name" value="Translation proteins"/>
    <property type="match status" value="1"/>
</dbReference>
<dbReference type="InterPro" id="IPR011033">
    <property type="entry name" value="PRC_barrel-like_sf"/>
</dbReference>
<evidence type="ECO:0000256" key="2">
    <source>
        <dbReference type="ARBA" id="ARBA00022517"/>
    </source>
</evidence>
<organism evidence="8 9">
    <name type="scientific">Candidatus Hepatoplasma crinochetorum Av</name>
    <dbReference type="NCBI Taxonomy" id="1427984"/>
    <lineage>
        <taxon>Bacteria</taxon>
        <taxon>Bacillati</taxon>
        <taxon>Mycoplasmatota</taxon>
        <taxon>Mollicutes</taxon>
        <taxon>Candidatus Hepatoplasmataceae</taxon>
        <taxon>Candidatus Hepatoplasma</taxon>
    </lineage>
</organism>
<dbReference type="KEGG" id="hcr:X271_00157"/>
<dbReference type="InterPro" id="IPR027275">
    <property type="entry name" value="PRC-brl_dom"/>
</dbReference>
<comment type="function">
    <text evidence="5">An accessory protein needed during the final step in the assembly of 30S ribosomal subunit, possibly for assembly of the head region. Essential for efficient processing of 16S rRNA. May be needed both before and after RbfA during the maturation of 16S rRNA. It has affinity for free ribosomal 30S subunits but not for 70S ribosomes.</text>
</comment>
<dbReference type="Gene3D" id="2.40.30.60">
    <property type="entry name" value="RimM"/>
    <property type="match status" value="1"/>
</dbReference>
<dbReference type="GO" id="GO:0005737">
    <property type="term" value="C:cytoplasm"/>
    <property type="evidence" value="ECO:0007669"/>
    <property type="project" value="UniProtKB-SubCell"/>
</dbReference>
<reference evidence="8 9" key="1">
    <citation type="journal article" date="2014" name="Genome Biol. Evol.">
        <title>Phylogenomics of "Candidatus Hepatoplasma crinochetorum," a Lineage of Mollicutes Associated with Noninsect Arthropods.</title>
        <authorList>
            <person name="Leclercq S."/>
            <person name="Dittmer J."/>
            <person name="Bouchon D."/>
            <person name="Cordaux R."/>
        </authorList>
    </citation>
    <scope>NUCLEOTIDE SEQUENCE [LARGE SCALE GENOMIC DNA]</scope>
    <source>
        <strain evidence="8 9">Av</strain>
    </source>
</reference>
<proteinExistence type="inferred from homology"/>
<dbReference type="Gene3D" id="2.30.30.240">
    <property type="entry name" value="PRC-barrel domain"/>
    <property type="match status" value="1"/>
</dbReference>
<dbReference type="InterPro" id="IPR009000">
    <property type="entry name" value="Transl_B-barrel_sf"/>
</dbReference>
<dbReference type="Proteomes" id="UP000019450">
    <property type="component" value="Chromosome"/>
</dbReference>
<gene>
    <name evidence="5 8" type="primary">rimM</name>
    <name evidence="8" type="ORF">X271_00157</name>
</gene>
<name>W8GMK8_9MOLU</name>
<dbReference type="PANTHER" id="PTHR33692">
    <property type="entry name" value="RIBOSOME MATURATION FACTOR RIMM"/>
    <property type="match status" value="1"/>
</dbReference>
<protein>
    <recommendedName>
        <fullName evidence="5">Ribosome maturation factor RimM</fullName>
    </recommendedName>
</protein>
<evidence type="ECO:0000313" key="9">
    <source>
        <dbReference type="Proteomes" id="UP000019450"/>
    </source>
</evidence>
<dbReference type="InterPro" id="IPR036976">
    <property type="entry name" value="RimM_N_sf"/>
</dbReference>
<dbReference type="Pfam" id="PF01782">
    <property type="entry name" value="RimM"/>
    <property type="match status" value="1"/>
</dbReference>
<dbReference type="Pfam" id="PF05239">
    <property type="entry name" value="PRC"/>
    <property type="match status" value="1"/>
</dbReference>
<dbReference type="GO" id="GO:0005840">
    <property type="term" value="C:ribosome"/>
    <property type="evidence" value="ECO:0007669"/>
    <property type="project" value="InterPro"/>
</dbReference>
<dbReference type="GO" id="GO:0043022">
    <property type="term" value="F:ribosome binding"/>
    <property type="evidence" value="ECO:0007669"/>
    <property type="project" value="InterPro"/>
</dbReference>
<keyword evidence="3 5" id="KW-0698">rRNA processing</keyword>
<evidence type="ECO:0000259" key="7">
    <source>
        <dbReference type="Pfam" id="PF05239"/>
    </source>
</evidence>
<feature type="domain" description="PRC-barrel" evidence="7">
    <location>
        <begin position="100"/>
        <end position="172"/>
    </location>
</feature>
<keyword evidence="2 5" id="KW-0690">Ribosome biogenesis</keyword>
<accession>W8GMK8</accession>
<evidence type="ECO:0000256" key="4">
    <source>
        <dbReference type="ARBA" id="ARBA00023186"/>
    </source>
</evidence>
<dbReference type="AlphaFoldDB" id="W8GMK8"/>
<comment type="subunit">
    <text evidence="5">Binds ribosomal protein uS19.</text>
</comment>
<dbReference type="EMBL" id="CP006932">
    <property type="protein sequence ID" value="AHK22266.1"/>
    <property type="molecule type" value="Genomic_DNA"/>
</dbReference>
<dbReference type="HAMAP" id="MF_00014">
    <property type="entry name" value="Ribosome_mat_RimM"/>
    <property type="match status" value="1"/>
</dbReference>
<dbReference type="InterPro" id="IPR002676">
    <property type="entry name" value="RimM_N"/>
</dbReference>
<dbReference type="GO" id="GO:0042274">
    <property type="term" value="P:ribosomal small subunit biogenesis"/>
    <property type="evidence" value="ECO:0007669"/>
    <property type="project" value="UniProtKB-UniRule"/>
</dbReference>
<evidence type="ECO:0000256" key="3">
    <source>
        <dbReference type="ARBA" id="ARBA00022552"/>
    </source>
</evidence>
<dbReference type="HOGENOM" id="CLU_077636_3_0_14"/>
<evidence type="ECO:0000256" key="1">
    <source>
        <dbReference type="ARBA" id="ARBA00022490"/>
    </source>
</evidence>
<dbReference type="STRING" id="1427984.X271_00157"/>
<comment type="similarity">
    <text evidence="5">Belongs to the RimM family.</text>
</comment>
<evidence type="ECO:0000313" key="8">
    <source>
        <dbReference type="EMBL" id="AHK22266.1"/>
    </source>
</evidence>
<dbReference type="SUPFAM" id="SSF50346">
    <property type="entry name" value="PRC-barrel domain"/>
    <property type="match status" value="1"/>
</dbReference>
<evidence type="ECO:0000256" key="5">
    <source>
        <dbReference type="HAMAP-Rule" id="MF_00014"/>
    </source>
</evidence>
<sequence>MMQKQLVKKQNSLIWLGTIVNTHGLKGELRILSNSDDLNKSFKKGTKIFLEKNNVPLIVKNYRLHKNFVLIFFENIDTFEEALKLKNKKIYKEANLNIDEEFYLKDLINATVINDDQKSIGIVIDLLHQIAYESIIVKLFLNEKIINIPLVDEFFVDFDSKKHLVYVKVSEEFINESINE</sequence>
<feature type="domain" description="RimM N-terminal" evidence="6">
    <location>
        <begin position="16"/>
        <end position="91"/>
    </location>
</feature>
<comment type="domain">
    <text evidence="5">The PRC barrel domain binds ribosomal protein uS19.</text>
</comment>
<dbReference type="eggNOG" id="COG0806">
    <property type="taxonomic scope" value="Bacteria"/>
</dbReference>
<dbReference type="InterPro" id="IPR011961">
    <property type="entry name" value="RimM"/>
</dbReference>
<comment type="subcellular location">
    <subcellularLocation>
        <location evidence="5">Cytoplasm</location>
    </subcellularLocation>
</comment>
<dbReference type="PATRIC" id="fig|1427984.3.peg.146"/>
<keyword evidence="1 5" id="KW-0963">Cytoplasm</keyword>
<keyword evidence="9" id="KW-1185">Reference proteome</keyword>
<keyword evidence="4 5" id="KW-0143">Chaperone</keyword>
<dbReference type="NCBIfam" id="TIGR02273">
    <property type="entry name" value="16S_RimM"/>
    <property type="match status" value="1"/>
</dbReference>
<dbReference type="PANTHER" id="PTHR33692:SF1">
    <property type="entry name" value="RIBOSOME MATURATION FACTOR RIMM"/>
    <property type="match status" value="1"/>
</dbReference>
<evidence type="ECO:0000259" key="6">
    <source>
        <dbReference type="Pfam" id="PF01782"/>
    </source>
</evidence>
<dbReference type="GO" id="GO:0006364">
    <property type="term" value="P:rRNA processing"/>
    <property type="evidence" value="ECO:0007669"/>
    <property type="project" value="UniProtKB-UniRule"/>
</dbReference>